<dbReference type="GO" id="GO:0016301">
    <property type="term" value="F:kinase activity"/>
    <property type="evidence" value="ECO:0007669"/>
    <property type="project" value="UniProtKB-KW"/>
</dbReference>
<organism evidence="1 2">
    <name type="scientific">Camelus dromedarius</name>
    <name type="common">Dromedary</name>
    <name type="synonym">Arabian camel</name>
    <dbReference type="NCBI Taxonomy" id="9838"/>
    <lineage>
        <taxon>Eukaryota</taxon>
        <taxon>Metazoa</taxon>
        <taxon>Chordata</taxon>
        <taxon>Craniata</taxon>
        <taxon>Vertebrata</taxon>
        <taxon>Euteleostomi</taxon>
        <taxon>Mammalia</taxon>
        <taxon>Eutheria</taxon>
        <taxon>Laurasiatheria</taxon>
        <taxon>Artiodactyla</taxon>
        <taxon>Tylopoda</taxon>
        <taxon>Camelidae</taxon>
        <taxon>Camelus</taxon>
    </lineage>
</organism>
<sequence length="258" mass="28545">MALLLPVKVRGQPGHHMATGALAAALPAASPAVQYIDCGTASYGDIHTLELLLRLWAHAHPSFGFTGSCRSWTLRNEGRNAERCARELQHFRYVVVPRLHWTHLQACADRGILRGLQVNDVEAIKTMGWRCRTCLCSGLCAWGSCGTAHLLSHKEAAYMQDMAREHFEDIHGWWARELGGGQGQGPAALTVSSVQWRSGAEPPVECRMPKCLRCQCSRHIRVVWETFNLKCPEAETLSMRLTAFPGSVLVHLGLNAQN</sequence>
<gene>
    <name evidence="1" type="ORF">Cadr_000022978</name>
</gene>
<protein>
    <submittedName>
        <fullName evidence="1">Putative aarF domain-containing protein kinase 5</fullName>
    </submittedName>
</protein>
<keyword evidence="2" id="KW-1185">Reference proteome</keyword>
<keyword evidence="1" id="KW-0808">Transferase</keyword>
<dbReference type="Proteomes" id="UP000299084">
    <property type="component" value="Unassembled WGS sequence"/>
</dbReference>
<name>A0A5N4CGL2_CAMDR</name>
<evidence type="ECO:0000313" key="1">
    <source>
        <dbReference type="EMBL" id="KAB1258093.1"/>
    </source>
</evidence>
<dbReference type="EMBL" id="JWIN03000025">
    <property type="protein sequence ID" value="KAB1258093.1"/>
    <property type="molecule type" value="Genomic_DNA"/>
</dbReference>
<reference evidence="1 2" key="1">
    <citation type="journal article" date="2019" name="Mol. Ecol. Resour.">
        <title>Improving Illumina assemblies with Hi-C and long reads: an example with the North African dromedary.</title>
        <authorList>
            <person name="Elbers J.P."/>
            <person name="Rogers M.F."/>
            <person name="Perelman P.L."/>
            <person name="Proskuryakova A.A."/>
            <person name="Serdyukova N.A."/>
            <person name="Johnson W.E."/>
            <person name="Horin P."/>
            <person name="Corander J."/>
            <person name="Murphy D."/>
            <person name="Burger P.A."/>
        </authorList>
    </citation>
    <scope>NUCLEOTIDE SEQUENCE [LARGE SCALE GENOMIC DNA]</scope>
    <source>
        <strain evidence="1">Drom800</strain>
        <tissue evidence="1">Blood</tissue>
    </source>
</reference>
<accession>A0A5N4CGL2</accession>
<proteinExistence type="predicted"/>
<comment type="caution">
    <text evidence="1">The sequence shown here is derived from an EMBL/GenBank/DDBJ whole genome shotgun (WGS) entry which is preliminary data.</text>
</comment>
<evidence type="ECO:0000313" key="2">
    <source>
        <dbReference type="Proteomes" id="UP000299084"/>
    </source>
</evidence>
<dbReference type="AlphaFoldDB" id="A0A5N4CGL2"/>
<keyword evidence="1" id="KW-0418">Kinase</keyword>